<dbReference type="Pfam" id="PF00551">
    <property type="entry name" value="Formyl_trans_N"/>
    <property type="match status" value="1"/>
</dbReference>
<evidence type="ECO:0000256" key="1">
    <source>
        <dbReference type="SAM" id="MobiDB-lite"/>
    </source>
</evidence>
<dbReference type="PANTHER" id="PTHR11138">
    <property type="entry name" value="METHIONYL-TRNA FORMYLTRANSFERASE"/>
    <property type="match status" value="1"/>
</dbReference>
<name>A0ABS5TTS1_9ACTN</name>
<feature type="compositionally biased region" description="Low complexity" evidence="1">
    <location>
        <begin position="1"/>
        <end position="16"/>
    </location>
</feature>
<feature type="domain" description="Formyl transferase N-terminal" evidence="2">
    <location>
        <begin position="66"/>
        <end position="194"/>
    </location>
</feature>
<evidence type="ECO:0000313" key="4">
    <source>
        <dbReference type="Proteomes" id="UP001197247"/>
    </source>
</evidence>
<dbReference type="RefSeq" id="WP_214160741.1">
    <property type="nucleotide sequence ID" value="NZ_JAHBAY010000025.1"/>
</dbReference>
<reference evidence="3 4" key="1">
    <citation type="submission" date="2021-05" db="EMBL/GenBank/DDBJ databases">
        <title>Kineosporia and Streptomyces sp. nov. two new marine actinobacteria isolated from Coral.</title>
        <authorList>
            <person name="Buangrab K."/>
            <person name="Sutthacheep M."/>
            <person name="Yeemin T."/>
            <person name="Harunari E."/>
            <person name="Igarashi Y."/>
            <person name="Kanchanasin P."/>
            <person name="Tanasupawat S."/>
            <person name="Phongsopitanun W."/>
        </authorList>
    </citation>
    <scope>NUCLEOTIDE SEQUENCE [LARGE SCALE GENOMIC DNA]</scope>
    <source>
        <strain evidence="3 4">J2-2</strain>
    </source>
</reference>
<dbReference type="SUPFAM" id="SSF53328">
    <property type="entry name" value="Formyltransferase"/>
    <property type="match status" value="1"/>
</dbReference>
<dbReference type="Gene3D" id="3.40.50.12230">
    <property type="match status" value="1"/>
</dbReference>
<feature type="region of interest" description="Disordered" evidence="1">
    <location>
        <begin position="1"/>
        <end position="39"/>
    </location>
</feature>
<dbReference type="Proteomes" id="UP001197247">
    <property type="component" value="Unassembled WGS sequence"/>
</dbReference>
<evidence type="ECO:0000313" key="3">
    <source>
        <dbReference type="EMBL" id="MBT0774201.1"/>
    </source>
</evidence>
<dbReference type="InterPro" id="IPR002376">
    <property type="entry name" value="Formyl_transf_N"/>
</dbReference>
<dbReference type="PANTHER" id="PTHR11138:SF5">
    <property type="entry name" value="METHIONYL-TRNA FORMYLTRANSFERASE, MITOCHONDRIAL"/>
    <property type="match status" value="1"/>
</dbReference>
<organism evidence="3 4">
    <name type="scientific">Kineosporia corallincola</name>
    <dbReference type="NCBI Taxonomy" id="2835133"/>
    <lineage>
        <taxon>Bacteria</taxon>
        <taxon>Bacillati</taxon>
        <taxon>Actinomycetota</taxon>
        <taxon>Actinomycetes</taxon>
        <taxon>Kineosporiales</taxon>
        <taxon>Kineosporiaceae</taxon>
        <taxon>Kineosporia</taxon>
    </lineage>
</organism>
<sequence>MPSTDTTTVTSPTTPSQCKKTSPRSRVSPTPPTGQPRRRGLRIVVASYGRAQLDFVTQVLTAHGHTVIAQTMSRSMRPNSPLDPDMASAVKDVAGTCPAIIDLMLPASAEALSEAMAGYRPDLLIVYGFNWRLPAATRDLPYLGTLNIHGSLLPSWRGPAPVPQAILAGETDLGLSIHRMNEHIDAGPVLAQSRGITIPWRVLPADVWHATQPVLARLLPHALHQLIDGAPGQEQDEAQATWAPMPTLKDDCFTISTWHAPRAELHRRIRLAGFLNHGLGPIVELDGKLVRATASSLDPAPGPAQVQCADGPLWLTDIQQIPDHRQ</sequence>
<evidence type="ECO:0000259" key="2">
    <source>
        <dbReference type="Pfam" id="PF00551"/>
    </source>
</evidence>
<dbReference type="InterPro" id="IPR036477">
    <property type="entry name" value="Formyl_transf_N_sf"/>
</dbReference>
<proteinExistence type="predicted"/>
<keyword evidence="4" id="KW-1185">Reference proteome</keyword>
<accession>A0ABS5TTS1</accession>
<protein>
    <recommendedName>
        <fullName evidence="2">Formyl transferase N-terminal domain-containing protein</fullName>
    </recommendedName>
</protein>
<dbReference type="EMBL" id="JAHBAY010000025">
    <property type="protein sequence ID" value="MBT0774201.1"/>
    <property type="molecule type" value="Genomic_DNA"/>
</dbReference>
<gene>
    <name evidence="3" type="ORF">KIH74_34975</name>
</gene>
<comment type="caution">
    <text evidence="3">The sequence shown here is derived from an EMBL/GenBank/DDBJ whole genome shotgun (WGS) entry which is preliminary data.</text>
</comment>